<gene>
    <name evidence="1" type="ORF">Baya_8876</name>
</gene>
<accession>A0A556U9E1</accession>
<keyword evidence="2" id="KW-1185">Reference proteome</keyword>
<dbReference type="EMBL" id="VCAZ01000065">
    <property type="protein sequence ID" value="TSO25253.1"/>
    <property type="molecule type" value="Genomic_DNA"/>
</dbReference>
<sequence>MLCKQCYTMRFHWARCTKKGLLPNKTALELSKEWLANNSASLRQAMRDSQEEILDGEDLPYNGSLITKYSSFSFECQKGKGHLKVT</sequence>
<protein>
    <submittedName>
        <fullName evidence="1">Uncharacterized protein</fullName>
    </submittedName>
</protein>
<evidence type="ECO:0000313" key="2">
    <source>
        <dbReference type="Proteomes" id="UP000319801"/>
    </source>
</evidence>
<comment type="caution">
    <text evidence="1">The sequence shown here is derived from an EMBL/GenBank/DDBJ whole genome shotgun (WGS) entry which is preliminary data.</text>
</comment>
<dbReference type="Proteomes" id="UP000319801">
    <property type="component" value="Unassembled WGS sequence"/>
</dbReference>
<proteinExistence type="predicted"/>
<reference evidence="1 2" key="1">
    <citation type="journal article" date="2019" name="Genome Biol. Evol.">
        <title>Whole-Genome Sequencing of the Giant Devil Catfish, Bagarius yarrelli.</title>
        <authorList>
            <person name="Jiang W."/>
            <person name="Lv Y."/>
            <person name="Cheng L."/>
            <person name="Yang K."/>
            <person name="Chao B."/>
            <person name="Wang X."/>
            <person name="Li Y."/>
            <person name="Pan X."/>
            <person name="You X."/>
            <person name="Zhang Y."/>
            <person name="Yang J."/>
            <person name="Li J."/>
            <person name="Zhang X."/>
            <person name="Liu S."/>
            <person name="Sun C."/>
            <person name="Yang J."/>
            <person name="Shi Q."/>
        </authorList>
    </citation>
    <scope>NUCLEOTIDE SEQUENCE [LARGE SCALE GENOMIC DNA]</scope>
    <source>
        <strain evidence="1">JWS20170419001</strain>
        <tissue evidence="1">Muscle</tissue>
    </source>
</reference>
<organism evidence="1 2">
    <name type="scientific">Bagarius yarrelli</name>
    <name type="common">Goonch</name>
    <name type="synonym">Bagrus yarrelli</name>
    <dbReference type="NCBI Taxonomy" id="175774"/>
    <lineage>
        <taxon>Eukaryota</taxon>
        <taxon>Metazoa</taxon>
        <taxon>Chordata</taxon>
        <taxon>Craniata</taxon>
        <taxon>Vertebrata</taxon>
        <taxon>Euteleostomi</taxon>
        <taxon>Actinopterygii</taxon>
        <taxon>Neopterygii</taxon>
        <taxon>Teleostei</taxon>
        <taxon>Ostariophysi</taxon>
        <taxon>Siluriformes</taxon>
        <taxon>Sisoridae</taxon>
        <taxon>Sisorinae</taxon>
        <taxon>Bagarius</taxon>
    </lineage>
</organism>
<evidence type="ECO:0000313" key="1">
    <source>
        <dbReference type="EMBL" id="TSO25253.1"/>
    </source>
</evidence>
<dbReference type="AlphaFoldDB" id="A0A556U9E1"/>
<name>A0A556U9E1_BAGYA</name>